<keyword evidence="3" id="KW-1185">Reference proteome</keyword>
<gene>
    <name evidence="2" type="ORF">BGZ97_011216</name>
</gene>
<protein>
    <submittedName>
        <fullName evidence="2">Uncharacterized protein</fullName>
    </submittedName>
</protein>
<feature type="non-terminal residue" evidence="2">
    <location>
        <position position="93"/>
    </location>
</feature>
<organism evidence="2 3">
    <name type="scientific">Linnemannia gamsii</name>
    <dbReference type="NCBI Taxonomy" id="64522"/>
    <lineage>
        <taxon>Eukaryota</taxon>
        <taxon>Fungi</taxon>
        <taxon>Fungi incertae sedis</taxon>
        <taxon>Mucoromycota</taxon>
        <taxon>Mortierellomycotina</taxon>
        <taxon>Mortierellomycetes</taxon>
        <taxon>Mortierellales</taxon>
        <taxon>Mortierellaceae</taxon>
        <taxon>Linnemannia</taxon>
    </lineage>
</organism>
<feature type="compositionally biased region" description="Acidic residues" evidence="1">
    <location>
        <begin position="13"/>
        <end position="33"/>
    </location>
</feature>
<comment type="caution">
    <text evidence="2">The sequence shown here is derived from an EMBL/GenBank/DDBJ whole genome shotgun (WGS) entry which is preliminary data.</text>
</comment>
<reference evidence="2" key="1">
    <citation type="journal article" date="2020" name="Fungal Divers.">
        <title>Resolving the Mortierellaceae phylogeny through synthesis of multi-gene phylogenetics and phylogenomics.</title>
        <authorList>
            <person name="Vandepol N."/>
            <person name="Liber J."/>
            <person name="Desiro A."/>
            <person name="Na H."/>
            <person name="Kennedy M."/>
            <person name="Barry K."/>
            <person name="Grigoriev I.V."/>
            <person name="Miller A.N."/>
            <person name="O'Donnell K."/>
            <person name="Stajich J.E."/>
            <person name="Bonito G."/>
        </authorList>
    </citation>
    <scope>NUCLEOTIDE SEQUENCE</scope>
    <source>
        <strain evidence="2">NVP60</strain>
    </source>
</reference>
<sequence length="93" mass="10538">MTVNCEDKYDPLGDNDFDNIDDNTDEEEEEVWSENDKGEVLEGLEEPEPYSPNSSHDPEKAGTNNNDHNYNSDVPEDEDALWTASTTRTARTL</sequence>
<dbReference type="Proteomes" id="UP000823405">
    <property type="component" value="Unassembled WGS sequence"/>
</dbReference>
<name>A0A9P6R4A1_9FUNG</name>
<evidence type="ECO:0000313" key="2">
    <source>
        <dbReference type="EMBL" id="KAG0312401.1"/>
    </source>
</evidence>
<proteinExistence type="predicted"/>
<feature type="compositionally biased region" description="Basic and acidic residues" evidence="1">
    <location>
        <begin position="1"/>
        <end position="11"/>
    </location>
</feature>
<feature type="compositionally biased region" description="Polar residues" evidence="1">
    <location>
        <begin position="62"/>
        <end position="72"/>
    </location>
</feature>
<dbReference type="EMBL" id="JAAAIN010000619">
    <property type="protein sequence ID" value="KAG0312401.1"/>
    <property type="molecule type" value="Genomic_DNA"/>
</dbReference>
<accession>A0A9P6R4A1</accession>
<evidence type="ECO:0000313" key="3">
    <source>
        <dbReference type="Proteomes" id="UP000823405"/>
    </source>
</evidence>
<feature type="compositionally biased region" description="Polar residues" evidence="1">
    <location>
        <begin position="83"/>
        <end position="93"/>
    </location>
</feature>
<dbReference type="OrthoDB" id="10571840at2759"/>
<dbReference type="AlphaFoldDB" id="A0A9P6R4A1"/>
<feature type="region of interest" description="Disordered" evidence="1">
    <location>
        <begin position="1"/>
        <end position="93"/>
    </location>
</feature>
<evidence type="ECO:0000256" key="1">
    <source>
        <dbReference type="SAM" id="MobiDB-lite"/>
    </source>
</evidence>